<dbReference type="PANTHER" id="PTHR48104">
    <property type="entry name" value="METACASPASE-4"/>
    <property type="match status" value="1"/>
</dbReference>
<dbReference type="AlphaFoldDB" id="M5G762"/>
<feature type="domain" description="Peptidase C14 caspase" evidence="3">
    <location>
        <begin position="17"/>
        <end position="128"/>
    </location>
</feature>
<feature type="region of interest" description="Disordered" evidence="2">
    <location>
        <begin position="220"/>
        <end position="253"/>
    </location>
</feature>
<evidence type="ECO:0000259" key="3">
    <source>
        <dbReference type="Pfam" id="PF00656"/>
    </source>
</evidence>
<dbReference type="GO" id="GO:0004197">
    <property type="term" value="F:cysteine-type endopeptidase activity"/>
    <property type="evidence" value="ECO:0007669"/>
    <property type="project" value="InterPro"/>
</dbReference>
<reference evidence="4 5" key="1">
    <citation type="journal article" date="2012" name="Science">
        <title>The Paleozoic origin of enzymatic lignin decomposition reconstructed from 31 fungal genomes.</title>
        <authorList>
            <person name="Floudas D."/>
            <person name="Binder M."/>
            <person name="Riley R."/>
            <person name="Barry K."/>
            <person name="Blanchette R.A."/>
            <person name="Henrissat B."/>
            <person name="Martinez A.T."/>
            <person name="Otillar R."/>
            <person name="Spatafora J.W."/>
            <person name="Yadav J.S."/>
            <person name="Aerts A."/>
            <person name="Benoit I."/>
            <person name="Boyd A."/>
            <person name="Carlson A."/>
            <person name="Copeland A."/>
            <person name="Coutinho P.M."/>
            <person name="de Vries R.P."/>
            <person name="Ferreira P."/>
            <person name="Findley K."/>
            <person name="Foster B."/>
            <person name="Gaskell J."/>
            <person name="Glotzer D."/>
            <person name="Gorecki P."/>
            <person name="Heitman J."/>
            <person name="Hesse C."/>
            <person name="Hori C."/>
            <person name="Igarashi K."/>
            <person name="Jurgens J.A."/>
            <person name="Kallen N."/>
            <person name="Kersten P."/>
            <person name="Kohler A."/>
            <person name="Kuees U."/>
            <person name="Kumar T.K.A."/>
            <person name="Kuo A."/>
            <person name="LaButti K."/>
            <person name="Larrondo L.F."/>
            <person name="Lindquist E."/>
            <person name="Ling A."/>
            <person name="Lombard V."/>
            <person name="Lucas S."/>
            <person name="Lundell T."/>
            <person name="Martin R."/>
            <person name="McLaughlin D.J."/>
            <person name="Morgenstern I."/>
            <person name="Morin E."/>
            <person name="Murat C."/>
            <person name="Nagy L.G."/>
            <person name="Nolan M."/>
            <person name="Ohm R.A."/>
            <person name="Patyshakuliyeva A."/>
            <person name="Rokas A."/>
            <person name="Ruiz-Duenas F.J."/>
            <person name="Sabat G."/>
            <person name="Salamov A."/>
            <person name="Samejima M."/>
            <person name="Schmutz J."/>
            <person name="Slot J.C."/>
            <person name="St John F."/>
            <person name="Stenlid J."/>
            <person name="Sun H."/>
            <person name="Sun S."/>
            <person name="Syed K."/>
            <person name="Tsang A."/>
            <person name="Wiebenga A."/>
            <person name="Young D."/>
            <person name="Pisabarro A."/>
            <person name="Eastwood D.C."/>
            <person name="Martin F."/>
            <person name="Cullen D."/>
            <person name="Grigoriev I.V."/>
            <person name="Hibbett D.S."/>
        </authorList>
    </citation>
    <scope>NUCLEOTIDE SEQUENCE [LARGE SCALE GENOMIC DNA]</scope>
    <source>
        <strain evidence="4 5">DJM-731 SS1</strain>
    </source>
</reference>
<organism evidence="4 5">
    <name type="scientific">Dacryopinax primogenitus (strain DJM 731)</name>
    <name type="common">Brown rot fungus</name>
    <dbReference type="NCBI Taxonomy" id="1858805"/>
    <lineage>
        <taxon>Eukaryota</taxon>
        <taxon>Fungi</taxon>
        <taxon>Dikarya</taxon>
        <taxon>Basidiomycota</taxon>
        <taxon>Agaricomycotina</taxon>
        <taxon>Dacrymycetes</taxon>
        <taxon>Dacrymycetales</taxon>
        <taxon>Dacrymycetaceae</taxon>
        <taxon>Dacryopinax</taxon>
    </lineage>
</organism>
<dbReference type="GO" id="GO:0006508">
    <property type="term" value="P:proteolysis"/>
    <property type="evidence" value="ECO:0007669"/>
    <property type="project" value="InterPro"/>
</dbReference>
<dbReference type="Gene3D" id="3.40.50.12660">
    <property type="match status" value="1"/>
</dbReference>
<evidence type="ECO:0000313" key="4">
    <source>
        <dbReference type="EMBL" id="EJU04045.1"/>
    </source>
</evidence>
<comment type="similarity">
    <text evidence="1">Belongs to the peptidase C14B family.</text>
</comment>
<dbReference type="InterPro" id="IPR011600">
    <property type="entry name" value="Pept_C14_caspase"/>
</dbReference>
<protein>
    <recommendedName>
        <fullName evidence="3">Peptidase C14 caspase domain-containing protein</fullName>
    </recommendedName>
</protein>
<name>M5G762_DACPD</name>
<dbReference type="Proteomes" id="UP000030653">
    <property type="component" value="Unassembled WGS sequence"/>
</dbReference>
<dbReference type="Pfam" id="PF00656">
    <property type="entry name" value="Peptidase_C14"/>
    <property type="match status" value="1"/>
</dbReference>
<dbReference type="GO" id="GO:0005737">
    <property type="term" value="C:cytoplasm"/>
    <property type="evidence" value="ECO:0007669"/>
    <property type="project" value="TreeGrafter"/>
</dbReference>
<dbReference type="OrthoDB" id="3223806at2759"/>
<dbReference type="EMBL" id="JH795858">
    <property type="protein sequence ID" value="EJU04045.1"/>
    <property type="molecule type" value="Genomic_DNA"/>
</dbReference>
<evidence type="ECO:0000256" key="2">
    <source>
        <dbReference type="SAM" id="MobiDB-lite"/>
    </source>
</evidence>
<dbReference type="InterPro" id="IPR050452">
    <property type="entry name" value="Metacaspase"/>
</dbReference>
<proteinExistence type="inferred from homology"/>
<dbReference type="HOGENOM" id="CLU_906202_0_0_1"/>
<accession>M5G762</accession>
<sequence>MSVSSQISSNKRRPPTFAVLIGCRYLDKSDHDVQLEFTHEDVVRRKNHLLSIGCPLETMLILVDVDMDGCIQPTRDKILLAMDWVVSCAQQNAEEGCTIFWYYAGHGAQTVDPTGVEENNQAIVPVDVPFVVEPGRSGRGRTLSVPDKIDDDYLIIDDDLNKRMLQPLPATCHFRALFDVSRLLSVASRFTIRAYTEGNLNRMASLHVLASWTSYVPRRRQAGETASGPKDSLHERKNSTRENEDQIQGLPVAAGDNPSACMIVSASDKIGREFFFWGAGLNDTFFFGIRAERRHSALSEDGMSAIV</sequence>
<dbReference type="RefSeq" id="XP_040630939.1">
    <property type="nucleotide sequence ID" value="XM_040768039.1"/>
</dbReference>
<dbReference type="GeneID" id="63683101"/>
<keyword evidence="5" id="KW-1185">Reference proteome</keyword>
<gene>
    <name evidence="4" type="ORF">DACRYDRAFT_105110</name>
</gene>
<evidence type="ECO:0000313" key="5">
    <source>
        <dbReference type="Proteomes" id="UP000030653"/>
    </source>
</evidence>
<dbReference type="PANTHER" id="PTHR48104:SF30">
    <property type="entry name" value="METACASPASE-1"/>
    <property type="match status" value="1"/>
</dbReference>
<evidence type="ECO:0000256" key="1">
    <source>
        <dbReference type="ARBA" id="ARBA00009005"/>
    </source>
</evidence>
<feature type="compositionally biased region" description="Basic and acidic residues" evidence="2">
    <location>
        <begin position="231"/>
        <end position="244"/>
    </location>
</feature>